<dbReference type="Pfam" id="PF04055">
    <property type="entry name" value="Radical_SAM"/>
    <property type="match status" value="1"/>
</dbReference>
<dbReference type="AlphaFoldDB" id="A0A381UGF9"/>
<keyword evidence="5" id="KW-0479">Metal-binding</keyword>
<comment type="cofactor">
    <cofactor evidence="1">
        <name>[4Fe-4S] cluster</name>
        <dbReference type="ChEBI" id="CHEBI:49883"/>
    </cofactor>
</comment>
<evidence type="ECO:0000259" key="8">
    <source>
        <dbReference type="PROSITE" id="PS51332"/>
    </source>
</evidence>
<dbReference type="CDD" id="cd01335">
    <property type="entry name" value="Radical_SAM"/>
    <property type="match status" value="1"/>
</dbReference>
<organism evidence="10">
    <name type="scientific">marine metagenome</name>
    <dbReference type="NCBI Taxonomy" id="408172"/>
    <lineage>
        <taxon>unclassified sequences</taxon>
        <taxon>metagenomes</taxon>
        <taxon>ecological metagenomes</taxon>
    </lineage>
</organism>
<evidence type="ECO:0000256" key="3">
    <source>
        <dbReference type="ARBA" id="ARBA00022679"/>
    </source>
</evidence>
<dbReference type="InterPro" id="IPR006158">
    <property type="entry name" value="Cobalamin-bd"/>
</dbReference>
<dbReference type="SMART" id="SM00729">
    <property type="entry name" value="Elp3"/>
    <property type="match status" value="1"/>
</dbReference>
<proteinExistence type="predicted"/>
<dbReference type="SUPFAM" id="SSF102114">
    <property type="entry name" value="Radical SAM enzymes"/>
    <property type="match status" value="1"/>
</dbReference>
<protein>
    <submittedName>
        <fullName evidence="10">Uncharacterized protein</fullName>
    </submittedName>
</protein>
<dbReference type="SFLD" id="SFLDS00029">
    <property type="entry name" value="Radical_SAM"/>
    <property type="match status" value="1"/>
</dbReference>
<dbReference type="PROSITE" id="PS51332">
    <property type="entry name" value="B12_BINDING"/>
    <property type="match status" value="1"/>
</dbReference>
<dbReference type="PROSITE" id="PS51918">
    <property type="entry name" value="RADICAL_SAM"/>
    <property type="match status" value="1"/>
</dbReference>
<reference evidence="10" key="1">
    <citation type="submission" date="2018-05" db="EMBL/GenBank/DDBJ databases">
        <authorList>
            <person name="Lanie J.A."/>
            <person name="Ng W.-L."/>
            <person name="Kazmierczak K.M."/>
            <person name="Andrzejewski T.M."/>
            <person name="Davidsen T.M."/>
            <person name="Wayne K.J."/>
            <person name="Tettelin H."/>
            <person name="Glass J.I."/>
            <person name="Rusch D."/>
            <person name="Podicherti R."/>
            <person name="Tsui H.-C.T."/>
            <person name="Winkler M.E."/>
        </authorList>
    </citation>
    <scope>NUCLEOTIDE SEQUENCE</scope>
</reference>
<keyword evidence="7" id="KW-0411">Iron-sulfur</keyword>
<evidence type="ECO:0000256" key="6">
    <source>
        <dbReference type="ARBA" id="ARBA00023004"/>
    </source>
</evidence>
<gene>
    <name evidence="10" type="ORF">METZ01_LOCUS79928</name>
</gene>
<feature type="domain" description="B12-binding" evidence="8">
    <location>
        <begin position="24"/>
        <end position="155"/>
    </location>
</feature>
<dbReference type="SFLD" id="SFLDG01082">
    <property type="entry name" value="B12-binding_domain_containing"/>
    <property type="match status" value="1"/>
</dbReference>
<keyword evidence="4" id="KW-0949">S-adenosyl-L-methionine</keyword>
<dbReference type="Pfam" id="PF02310">
    <property type="entry name" value="B12-binding"/>
    <property type="match status" value="1"/>
</dbReference>
<dbReference type="CDD" id="cd02068">
    <property type="entry name" value="radical_SAM_B12_BD"/>
    <property type="match status" value="1"/>
</dbReference>
<dbReference type="GO" id="GO:0051539">
    <property type="term" value="F:4 iron, 4 sulfur cluster binding"/>
    <property type="evidence" value="ECO:0007669"/>
    <property type="project" value="UniProtKB-KW"/>
</dbReference>
<dbReference type="InterPro" id="IPR023404">
    <property type="entry name" value="rSAM_horseshoe"/>
</dbReference>
<dbReference type="InterPro" id="IPR051198">
    <property type="entry name" value="BchE-like"/>
</dbReference>
<feature type="domain" description="Radical SAM core" evidence="9">
    <location>
        <begin position="188"/>
        <end position="410"/>
    </location>
</feature>
<dbReference type="InterPro" id="IPR007197">
    <property type="entry name" value="rSAM"/>
</dbReference>
<dbReference type="InterPro" id="IPR058240">
    <property type="entry name" value="rSAM_sf"/>
</dbReference>
<name>A0A381UGF9_9ZZZZ</name>
<evidence type="ECO:0000256" key="4">
    <source>
        <dbReference type="ARBA" id="ARBA00022691"/>
    </source>
</evidence>
<dbReference type="PANTHER" id="PTHR43409:SF7">
    <property type="entry name" value="BLL1977 PROTEIN"/>
    <property type="match status" value="1"/>
</dbReference>
<dbReference type="GO" id="GO:0003824">
    <property type="term" value="F:catalytic activity"/>
    <property type="evidence" value="ECO:0007669"/>
    <property type="project" value="InterPro"/>
</dbReference>
<dbReference type="EMBL" id="UINC01006363">
    <property type="protein sequence ID" value="SVA27074.1"/>
    <property type="molecule type" value="Genomic_DNA"/>
</dbReference>
<evidence type="ECO:0000259" key="9">
    <source>
        <dbReference type="PROSITE" id="PS51918"/>
    </source>
</evidence>
<dbReference type="GO" id="GO:0046872">
    <property type="term" value="F:metal ion binding"/>
    <property type="evidence" value="ECO:0007669"/>
    <property type="project" value="UniProtKB-KW"/>
</dbReference>
<dbReference type="Gene3D" id="3.80.30.20">
    <property type="entry name" value="tm_1862 like domain"/>
    <property type="match status" value="1"/>
</dbReference>
<dbReference type="InterPro" id="IPR006638">
    <property type="entry name" value="Elp3/MiaA/NifB-like_rSAM"/>
</dbReference>
<dbReference type="GO" id="GO:0031419">
    <property type="term" value="F:cobalamin binding"/>
    <property type="evidence" value="ECO:0007669"/>
    <property type="project" value="InterPro"/>
</dbReference>
<dbReference type="Gene3D" id="3.40.50.280">
    <property type="entry name" value="Cobalamin-binding domain"/>
    <property type="match status" value="1"/>
</dbReference>
<dbReference type="PANTHER" id="PTHR43409">
    <property type="entry name" value="ANAEROBIC MAGNESIUM-PROTOPORPHYRIN IX MONOMETHYL ESTER CYCLASE-RELATED"/>
    <property type="match status" value="1"/>
</dbReference>
<sequence length="410" mass="47541">MKVLLINNGEEEIKYPSWIPNHPKFRKWYGLRKGQFSMSEKRFPIGLGYLSAMLKQNSHEVHLLDRYADPGIWTDNLDDYEFIGIYASTPLFADTIKVLDLLKNRSNGQKIAVGGPHATVFPQTIPNWVDYVVQGEAEYVINGLVEGEWPSGTLLKTPRIKDLDHLPRADYNLFMDNPRSYKWNIPFTDHEPIFLMNTSRSCPYRCSFCDVRDIWGKLWTKQSPERVVADIEYLKNTYDIAGVYFREDIFTADKQRVKEICELLIKKDLSIVWACETRVDCGAYPGMLELMSKAGCRGIYVGAEHFSQKMLNIFNKDIQVEQIIKTCENAKKHNVVVAMSLIINHPEETSSDRKEMKRGLKITKPEIVWKNKYRSEFRTDSNTKFKSYPPRDVTVIDDIPGVWYGQKDRV</sequence>
<evidence type="ECO:0000256" key="5">
    <source>
        <dbReference type="ARBA" id="ARBA00022723"/>
    </source>
</evidence>
<keyword evidence="3" id="KW-0808">Transferase</keyword>
<evidence type="ECO:0000313" key="10">
    <source>
        <dbReference type="EMBL" id="SVA27074.1"/>
    </source>
</evidence>
<dbReference type="InterPro" id="IPR034466">
    <property type="entry name" value="Methyltransferase_Class_B"/>
</dbReference>
<evidence type="ECO:0000256" key="1">
    <source>
        <dbReference type="ARBA" id="ARBA00001966"/>
    </source>
</evidence>
<keyword evidence="6" id="KW-0408">Iron</keyword>
<dbReference type="SFLD" id="SFLDG01123">
    <property type="entry name" value="methyltransferase_(Class_B)"/>
    <property type="match status" value="1"/>
</dbReference>
<evidence type="ECO:0000256" key="2">
    <source>
        <dbReference type="ARBA" id="ARBA00022603"/>
    </source>
</evidence>
<evidence type="ECO:0000256" key="7">
    <source>
        <dbReference type="ARBA" id="ARBA00023014"/>
    </source>
</evidence>
<keyword evidence="2" id="KW-0489">Methyltransferase</keyword>
<accession>A0A381UGF9</accession>